<organism evidence="2 3">
    <name type="scientific">Chelonia mydas</name>
    <name type="common">Green sea-turtle</name>
    <name type="synonym">Chelonia agassizi</name>
    <dbReference type="NCBI Taxonomy" id="8469"/>
    <lineage>
        <taxon>Eukaryota</taxon>
        <taxon>Metazoa</taxon>
        <taxon>Chordata</taxon>
        <taxon>Craniata</taxon>
        <taxon>Vertebrata</taxon>
        <taxon>Euteleostomi</taxon>
        <taxon>Archelosauria</taxon>
        <taxon>Testudinata</taxon>
        <taxon>Testudines</taxon>
        <taxon>Cryptodira</taxon>
        <taxon>Durocryptodira</taxon>
        <taxon>Americhelydia</taxon>
        <taxon>Chelonioidea</taxon>
        <taxon>Cheloniidae</taxon>
        <taxon>Chelonia</taxon>
    </lineage>
</organism>
<keyword evidence="3" id="KW-1185">Reference proteome</keyword>
<protein>
    <submittedName>
        <fullName evidence="2">Uncharacterized protein</fullName>
    </submittedName>
</protein>
<evidence type="ECO:0000256" key="1">
    <source>
        <dbReference type="SAM" id="MobiDB-lite"/>
    </source>
</evidence>
<dbReference type="EMBL" id="KB522694">
    <property type="protein sequence ID" value="EMP37295.1"/>
    <property type="molecule type" value="Genomic_DNA"/>
</dbReference>
<sequence length="257" mass="28117">MEEYRCNSQVQFPEKHTQYESDYNGARIIIYFSMPIFLQSFPDPPGKLRSGSKRLNADYVCKAQLLKSVTVSRIYPLTFNFPFCCDSQNWVVQRVMSASQVSSSEGSALPTAVQNCCHCGLKGSLSTLMECLSQLRRRKKRTQDDDMFNKNLQPSVTFGHEQSFWQMKISDCMGQPGEGKRGEEKGPGVPAGKGKGEAPGHNGVSPAANTAAADSGGLTGSTIMGLSPFEVPGELHFSTCHGSFPTLNSRVQMWGPA</sequence>
<proteinExistence type="predicted"/>
<name>M7BNK3_CHEMY</name>
<dbReference type="AlphaFoldDB" id="M7BNK3"/>
<feature type="region of interest" description="Disordered" evidence="1">
    <location>
        <begin position="174"/>
        <end position="213"/>
    </location>
</feature>
<gene>
    <name evidence="2" type="ORF">UY3_05532</name>
</gene>
<evidence type="ECO:0000313" key="3">
    <source>
        <dbReference type="Proteomes" id="UP000031443"/>
    </source>
</evidence>
<accession>M7BNK3</accession>
<evidence type="ECO:0000313" key="2">
    <source>
        <dbReference type="EMBL" id="EMP37295.1"/>
    </source>
</evidence>
<reference evidence="3" key="1">
    <citation type="journal article" date="2013" name="Nat. Genet.">
        <title>The draft genomes of soft-shell turtle and green sea turtle yield insights into the development and evolution of the turtle-specific body plan.</title>
        <authorList>
            <person name="Wang Z."/>
            <person name="Pascual-Anaya J."/>
            <person name="Zadissa A."/>
            <person name="Li W."/>
            <person name="Niimura Y."/>
            <person name="Huang Z."/>
            <person name="Li C."/>
            <person name="White S."/>
            <person name="Xiong Z."/>
            <person name="Fang D."/>
            <person name="Wang B."/>
            <person name="Ming Y."/>
            <person name="Chen Y."/>
            <person name="Zheng Y."/>
            <person name="Kuraku S."/>
            <person name="Pignatelli M."/>
            <person name="Herrero J."/>
            <person name="Beal K."/>
            <person name="Nozawa M."/>
            <person name="Li Q."/>
            <person name="Wang J."/>
            <person name="Zhang H."/>
            <person name="Yu L."/>
            <person name="Shigenobu S."/>
            <person name="Wang J."/>
            <person name="Liu J."/>
            <person name="Flicek P."/>
            <person name="Searle S."/>
            <person name="Wang J."/>
            <person name="Kuratani S."/>
            <person name="Yin Y."/>
            <person name="Aken B."/>
            <person name="Zhang G."/>
            <person name="Irie N."/>
        </authorList>
    </citation>
    <scope>NUCLEOTIDE SEQUENCE [LARGE SCALE GENOMIC DNA]</scope>
</reference>
<dbReference type="Proteomes" id="UP000031443">
    <property type="component" value="Unassembled WGS sequence"/>
</dbReference>